<dbReference type="STRING" id="6239.T24E12.13.1"/>
<dbReference type="GeneID" id="13184485"/>
<evidence type="ECO:0000313" key="3">
    <source>
        <dbReference type="Proteomes" id="UP000001940"/>
    </source>
</evidence>
<organism evidence="2 3">
    <name type="scientific">Caenorhabditis elegans</name>
    <dbReference type="NCBI Taxonomy" id="6239"/>
    <lineage>
        <taxon>Eukaryota</taxon>
        <taxon>Metazoa</taxon>
        <taxon>Ecdysozoa</taxon>
        <taxon>Nematoda</taxon>
        <taxon>Chromadorea</taxon>
        <taxon>Rhabditida</taxon>
        <taxon>Rhabditina</taxon>
        <taxon>Rhabditomorpha</taxon>
        <taxon>Rhabditoidea</taxon>
        <taxon>Rhabditidae</taxon>
        <taxon>Peloderinae</taxon>
        <taxon>Caenorhabditis</taxon>
    </lineage>
</organism>
<dbReference type="CTD" id="13184485"/>
<dbReference type="InParanoid" id="G4SDC8"/>
<gene>
    <name evidence="2" type="ORF">CELE_T24E12.13</name>
    <name evidence="2 4" type="ORF">T24E12.13</name>
</gene>
<dbReference type="PaxDb" id="6239-T24E12.13"/>
<dbReference type="FunCoup" id="G4SDC8">
    <property type="interactions" value="134"/>
</dbReference>
<keyword evidence="1" id="KW-0175">Coiled coil</keyword>
<dbReference type="EMBL" id="BX284602">
    <property type="protein sequence ID" value="CCD69342.1"/>
    <property type="molecule type" value="Genomic_DNA"/>
</dbReference>
<dbReference type="SMR" id="G4SDC8"/>
<evidence type="ECO:0000313" key="4">
    <source>
        <dbReference type="WormBase" id="T24E12.13"/>
    </source>
</evidence>
<dbReference type="HOGENOM" id="CLU_1095110_0_0_1"/>
<evidence type="ECO:0000313" key="2">
    <source>
        <dbReference type="EMBL" id="CCD69342.1"/>
    </source>
</evidence>
<proteinExistence type="predicted"/>
<dbReference type="AGR" id="WB:WBGene00195077"/>
<dbReference type="RefSeq" id="NP_001254084.1">
    <property type="nucleotide sequence ID" value="NM_001267155.1"/>
</dbReference>
<dbReference type="WormBase" id="T24E12.13">
    <property type="protein sequence ID" value="CE44865"/>
    <property type="gene ID" value="WBGene00195077"/>
</dbReference>
<evidence type="ECO:0000256" key="1">
    <source>
        <dbReference type="SAM" id="Coils"/>
    </source>
</evidence>
<protein>
    <submittedName>
        <fullName evidence="2">Coiled-coil domain containing 112</fullName>
    </submittedName>
</protein>
<name>G4SDC8_CAEEL</name>
<sequence>MPDMSNYSVNQPSDLPSQLTELQALNQELYNKVLEQLNVIYDYEHFTHRLQNENIELKMKIKSQEQDLQALRANQAQLSLSIPTVAQTSSFAAISPISPCFSGVAPMKTQGEEHFIEEVSPYLKNYEEALMYWEENHNIEIMNPEWPETDLTCYLFNKDIGQVKQIVMRAPNCCSLYGNQRPCKINPHWKSLPEKTKEVWQKMWIVLKDEQVKQRNAGLIRFPDSKPKKVGKVSIKQEIMEMY</sequence>
<dbReference type="Proteomes" id="UP000001940">
    <property type="component" value="Chromosome II"/>
</dbReference>
<dbReference type="Bgee" id="WBGene00195077">
    <property type="expression patterns" value="Expressed in embryo and 2 other cell types or tissues"/>
</dbReference>
<dbReference type="AlphaFoldDB" id="G4SDC8"/>
<feature type="coiled-coil region" evidence="1">
    <location>
        <begin position="47"/>
        <end position="81"/>
    </location>
</feature>
<accession>G4SDC8</accession>
<reference evidence="2 3" key="1">
    <citation type="journal article" date="1998" name="Science">
        <title>Genome sequence of the nematode C. elegans: a platform for investigating biology.</title>
        <authorList>
            <consortium name="The C. elegans sequencing consortium"/>
            <person name="Sulson J.E."/>
            <person name="Waterston R."/>
        </authorList>
    </citation>
    <scope>NUCLEOTIDE SEQUENCE [LARGE SCALE GENOMIC DNA]</scope>
    <source>
        <strain evidence="2 3">Bristol N2</strain>
    </source>
</reference>
<dbReference type="KEGG" id="cel:CELE_T24E12.13"/>
<keyword evidence="3" id="KW-1185">Reference proteome</keyword>